<organism evidence="2 3">
    <name type="scientific">Pacificimonas pallii</name>
    <dbReference type="NCBI Taxonomy" id="2827236"/>
    <lineage>
        <taxon>Bacteria</taxon>
        <taxon>Pseudomonadati</taxon>
        <taxon>Pseudomonadota</taxon>
        <taxon>Alphaproteobacteria</taxon>
        <taxon>Sphingomonadales</taxon>
        <taxon>Sphingosinicellaceae</taxon>
        <taxon>Pacificimonas</taxon>
    </lineage>
</organism>
<evidence type="ECO:0000313" key="3">
    <source>
        <dbReference type="Proteomes" id="UP000722336"/>
    </source>
</evidence>
<dbReference type="RefSeq" id="WP_218445776.1">
    <property type="nucleotide sequence ID" value="NZ_JAGSPA010000003.1"/>
</dbReference>
<protein>
    <submittedName>
        <fullName evidence="2">Rod shape-determining protein MreC</fullName>
    </submittedName>
</protein>
<dbReference type="InterPro" id="IPR007221">
    <property type="entry name" value="MreC"/>
</dbReference>
<evidence type="ECO:0000259" key="1">
    <source>
        <dbReference type="Pfam" id="PF04085"/>
    </source>
</evidence>
<reference evidence="2 3" key="1">
    <citation type="submission" date="2021-04" db="EMBL/GenBank/DDBJ databases">
        <authorList>
            <person name="Pira H."/>
            <person name="Risdian C."/>
            <person name="Wink J."/>
        </authorList>
    </citation>
    <scope>NUCLEOTIDE SEQUENCE [LARGE SCALE GENOMIC DNA]</scope>
    <source>
        <strain evidence="2 3">WHA3</strain>
    </source>
</reference>
<comment type="caution">
    <text evidence="2">The sequence shown here is derived from an EMBL/GenBank/DDBJ whole genome shotgun (WGS) entry which is preliminary data.</text>
</comment>
<gene>
    <name evidence="2" type="primary">mreC</name>
    <name evidence="2" type="ORF">KCG44_09090</name>
</gene>
<dbReference type="PANTHER" id="PTHR34138:SF1">
    <property type="entry name" value="CELL SHAPE-DETERMINING PROTEIN MREC"/>
    <property type="match status" value="1"/>
</dbReference>
<evidence type="ECO:0000313" key="2">
    <source>
        <dbReference type="EMBL" id="MBV7256936.1"/>
    </source>
</evidence>
<keyword evidence="3" id="KW-1185">Reference proteome</keyword>
<dbReference type="PANTHER" id="PTHR34138">
    <property type="entry name" value="CELL SHAPE-DETERMINING PROTEIN MREC"/>
    <property type="match status" value="1"/>
</dbReference>
<dbReference type="EMBL" id="JAGSPA010000003">
    <property type="protein sequence ID" value="MBV7256936.1"/>
    <property type="molecule type" value="Genomic_DNA"/>
</dbReference>
<proteinExistence type="predicted"/>
<dbReference type="InterPro" id="IPR055342">
    <property type="entry name" value="MreC_beta-barrel_core"/>
</dbReference>
<dbReference type="Pfam" id="PF04085">
    <property type="entry name" value="MreC"/>
    <property type="match status" value="1"/>
</dbReference>
<dbReference type="NCBIfam" id="TIGR00219">
    <property type="entry name" value="mreC"/>
    <property type="match status" value="1"/>
</dbReference>
<sequence length="286" mass="30077">MGRTFLALVVGIALGLLIMSRFAPGRADSLRGVGADLVAPFWELVQVPVETISGMWNNADAYVDSARRVKQLNAREGLYRELRRDHELMRAENAELRRLLNVSNPDEEPIGTFVIVGGSGGVFSAQAIISGGARHGVEPGQPVRNDIGLIGRTLEVGQSASRVMLVTDNTSRVPVTVVRTGVPALAIGTNSATLEIDLTGPTSNDVKIGDRLTTSGTGGLFPPGLDVGMIVAIDGAVPRARPATLPSASRHVIVERPFMPPVIEPPAIPALSAPDEALPVEDPAAP</sequence>
<name>A0ABS6SGC9_9SPHN</name>
<feature type="domain" description="Rod shape-determining protein MreC beta-barrel core" evidence="1">
    <location>
        <begin position="116"/>
        <end position="235"/>
    </location>
</feature>
<accession>A0ABS6SGC9</accession>
<dbReference type="Proteomes" id="UP000722336">
    <property type="component" value="Unassembled WGS sequence"/>
</dbReference>